<evidence type="ECO:0000256" key="2">
    <source>
        <dbReference type="ARBA" id="ARBA00023125"/>
    </source>
</evidence>
<dbReference type="SUPFAM" id="SSF46785">
    <property type="entry name" value="Winged helix' DNA-binding domain"/>
    <property type="match status" value="1"/>
</dbReference>
<dbReference type="Pfam" id="PF07702">
    <property type="entry name" value="UTRA"/>
    <property type="match status" value="1"/>
</dbReference>
<dbReference type="PANTHER" id="PTHR44846:SF17">
    <property type="entry name" value="GNTR-FAMILY TRANSCRIPTIONAL REGULATOR"/>
    <property type="match status" value="1"/>
</dbReference>
<proteinExistence type="predicted"/>
<name>A0A3A4A382_9ACTN</name>
<dbReference type="AlphaFoldDB" id="A0A3A4A382"/>
<sequence>MRKREVLTLKPRADTPVMAAPWHAWRRAQQSNSSGSGERMSAAERHPYEEIAHELLSAIERGEFTAGDRLPSEKELQVRHDASRDTVRRALRVLIDRGVATPRRKVGVFVRGYDRQVIEAGLVNPDEANAHLEVATVHPPDRVAAFAPGAGSMIRRRRRPASALIDSYFLRELVSRIPELGEPDPLPEADVTLMKQAGIKLDETRTRVLGRMPTSAEAELLDLPPGTPVLEQTTPLMQTDGRVIAVRIALFAGDRNELEFDLRV</sequence>
<dbReference type="PANTHER" id="PTHR44846">
    <property type="entry name" value="MANNOSYL-D-GLYCERATE TRANSPORT/METABOLISM SYSTEM REPRESSOR MNGR-RELATED"/>
    <property type="match status" value="1"/>
</dbReference>
<dbReference type="SMART" id="SM00345">
    <property type="entry name" value="HTH_GNTR"/>
    <property type="match status" value="1"/>
</dbReference>
<accession>A0A3A4A382</accession>
<keyword evidence="3" id="KW-0804">Transcription</keyword>
<dbReference type="GO" id="GO:0003677">
    <property type="term" value="F:DNA binding"/>
    <property type="evidence" value="ECO:0007669"/>
    <property type="project" value="UniProtKB-KW"/>
</dbReference>
<dbReference type="PROSITE" id="PS50949">
    <property type="entry name" value="HTH_GNTR"/>
    <property type="match status" value="1"/>
</dbReference>
<keyword evidence="1" id="KW-0805">Transcription regulation</keyword>
<reference evidence="5 6" key="1">
    <citation type="submission" date="2018-09" db="EMBL/GenBank/DDBJ databases">
        <title>YIM 75507 draft genome.</title>
        <authorList>
            <person name="Tang S."/>
            <person name="Feng Y."/>
        </authorList>
    </citation>
    <scope>NUCLEOTIDE SEQUENCE [LARGE SCALE GENOMIC DNA]</scope>
    <source>
        <strain evidence="5 6">YIM 75507</strain>
    </source>
</reference>
<dbReference type="GO" id="GO:0045892">
    <property type="term" value="P:negative regulation of DNA-templated transcription"/>
    <property type="evidence" value="ECO:0007669"/>
    <property type="project" value="TreeGrafter"/>
</dbReference>
<dbReference type="OrthoDB" id="4535513at2"/>
<dbReference type="PRINTS" id="PR00035">
    <property type="entry name" value="HTHGNTR"/>
</dbReference>
<evidence type="ECO:0000256" key="3">
    <source>
        <dbReference type="ARBA" id="ARBA00023163"/>
    </source>
</evidence>
<evidence type="ECO:0000259" key="4">
    <source>
        <dbReference type="PROSITE" id="PS50949"/>
    </source>
</evidence>
<dbReference type="SUPFAM" id="SSF64288">
    <property type="entry name" value="Chorismate lyase-like"/>
    <property type="match status" value="1"/>
</dbReference>
<feature type="domain" description="HTH gntR-type" evidence="4">
    <location>
        <begin position="45"/>
        <end position="113"/>
    </location>
</feature>
<dbReference type="InterPro" id="IPR050679">
    <property type="entry name" value="Bact_HTH_transcr_reg"/>
</dbReference>
<evidence type="ECO:0000256" key="1">
    <source>
        <dbReference type="ARBA" id="ARBA00023015"/>
    </source>
</evidence>
<dbReference type="Gene3D" id="3.40.1410.10">
    <property type="entry name" value="Chorismate lyase-like"/>
    <property type="match status" value="1"/>
</dbReference>
<keyword evidence="2" id="KW-0238">DNA-binding</keyword>
<evidence type="ECO:0000313" key="5">
    <source>
        <dbReference type="EMBL" id="RJL22024.1"/>
    </source>
</evidence>
<dbReference type="InterPro" id="IPR036390">
    <property type="entry name" value="WH_DNA-bd_sf"/>
</dbReference>
<dbReference type="Proteomes" id="UP000265768">
    <property type="component" value="Unassembled WGS sequence"/>
</dbReference>
<dbReference type="InterPro" id="IPR028978">
    <property type="entry name" value="Chorismate_lyase_/UTRA_dom_sf"/>
</dbReference>
<dbReference type="SMART" id="SM00866">
    <property type="entry name" value="UTRA"/>
    <property type="match status" value="1"/>
</dbReference>
<dbReference type="EMBL" id="QZEY01000023">
    <property type="protein sequence ID" value="RJL22024.1"/>
    <property type="molecule type" value="Genomic_DNA"/>
</dbReference>
<dbReference type="GO" id="GO:0003700">
    <property type="term" value="F:DNA-binding transcription factor activity"/>
    <property type="evidence" value="ECO:0007669"/>
    <property type="project" value="InterPro"/>
</dbReference>
<dbReference type="Gene3D" id="1.10.10.10">
    <property type="entry name" value="Winged helix-like DNA-binding domain superfamily/Winged helix DNA-binding domain"/>
    <property type="match status" value="1"/>
</dbReference>
<dbReference type="Pfam" id="PF00392">
    <property type="entry name" value="GntR"/>
    <property type="match status" value="1"/>
</dbReference>
<keyword evidence="6" id="KW-1185">Reference proteome</keyword>
<dbReference type="InterPro" id="IPR036388">
    <property type="entry name" value="WH-like_DNA-bd_sf"/>
</dbReference>
<evidence type="ECO:0000313" key="6">
    <source>
        <dbReference type="Proteomes" id="UP000265768"/>
    </source>
</evidence>
<organism evidence="5 6">
    <name type="scientific">Bailinhaonella thermotolerans</name>
    <dbReference type="NCBI Taxonomy" id="1070861"/>
    <lineage>
        <taxon>Bacteria</taxon>
        <taxon>Bacillati</taxon>
        <taxon>Actinomycetota</taxon>
        <taxon>Actinomycetes</taxon>
        <taxon>Streptosporangiales</taxon>
        <taxon>Streptosporangiaceae</taxon>
        <taxon>Bailinhaonella</taxon>
    </lineage>
</organism>
<dbReference type="CDD" id="cd07377">
    <property type="entry name" value="WHTH_GntR"/>
    <property type="match status" value="1"/>
</dbReference>
<dbReference type="InterPro" id="IPR000524">
    <property type="entry name" value="Tscrpt_reg_HTH_GntR"/>
</dbReference>
<dbReference type="InterPro" id="IPR011663">
    <property type="entry name" value="UTRA"/>
</dbReference>
<gene>
    <name evidence="5" type="ORF">D5H75_36085</name>
</gene>
<protein>
    <submittedName>
        <fullName evidence="5">GntR family transcriptional regulator</fullName>
    </submittedName>
</protein>
<comment type="caution">
    <text evidence="5">The sequence shown here is derived from an EMBL/GenBank/DDBJ whole genome shotgun (WGS) entry which is preliminary data.</text>
</comment>